<dbReference type="GO" id="GO:0004573">
    <property type="term" value="F:Glc3Man9GlcNAc2 oligosaccharide glucosidase activity"/>
    <property type="evidence" value="ECO:0007669"/>
    <property type="project" value="UniProtKB-UniRule"/>
</dbReference>
<dbReference type="Pfam" id="PF16923">
    <property type="entry name" value="Glyco_hydro_63N"/>
    <property type="match status" value="1"/>
</dbReference>
<keyword evidence="14" id="KW-0732">Signal</keyword>
<organism evidence="17 18">
    <name type="scientific">Naumovozyma castellii</name>
    <name type="common">Yeast</name>
    <name type="synonym">Saccharomyces castellii</name>
    <dbReference type="NCBI Taxonomy" id="27288"/>
    <lineage>
        <taxon>Eukaryota</taxon>
        <taxon>Fungi</taxon>
        <taxon>Dikarya</taxon>
        <taxon>Ascomycota</taxon>
        <taxon>Saccharomycotina</taxon>
        <taxon>Saccharomycetes</taxon>
        <taxon>Saccharomycetales</taxon>
        <taxon>Saccharomycetaceae</taxon>
        <taxon>Naumovozyma</taxon>
    </lineage>
</organism>
<evidence type="ECO:0000259" key="15">
    <source>
        <dbReference type="Pfam" id="PF03200"/>
    </source>
</evidence>
<dbReference type="Pfam" id="PF03200">
    <property type="entry name" value="Glyco_hydro_63"/>
    <property type="match status" value="1"/>
</dbReference>
<dbReference type="GO" id="GO:0098553">
    <property type="term" value="C:lumenal side of endoplasmic reticulum membrane"/>
    <property type="evidence" value="ECO:0007669"/>
    <property type="project" value="EnsemblFungi"/>
</dbReference>
<keyword evidence="4 12" id="KW-0378">Hydrolase</keyword>
<keyword evidence="10 12" id="KW-0326">Glycosidase</keyword>
<dbReference type="HOGENOM" id="CLU_007380_2_0_1"/>
<dbReference type="GO" id="GO:0006488">
    <property type="term" value="P:dolichol-linked oligosaccharide biosynthetic process"/>
    <property type="evidence" value="ECO:0007669"/>
    <property type="project" value="EnsemblFungi"/>
</dbReference>
<dbReference type="InterPro" id="IPR038518">
    <property type="entry name" value="Glyco_hydro_63N_sf"/>
</dbReference>
<comment type="function">
    <text evidence="12">Cleaves the distal alpha 1,2-linked glucose residue from the Glc(3)Man(9)GlcNAc(2) oligosaccharide precursor.</text>
</comment>
<keyword evidence="6" id="KW-0735">Signal-anchor</keyword>
<dbReference type="Proteomes" id="UP000001640">
    <property type="component" value="Chromosome 1"/>
</dbReference>
<dbReference type="OrthoDB" id="410058at2759"/>
<dbReference type="GeneID" id="96900224"/>
<dbReference type="GO" id="GO:0006491">
    <property type="term" value="P:N-glycan processing"/>
    <property type="evidence" value="ECO:0007669"/>
    <property type="project" value="EnsemblFungi"/>
</dbReference>
<protein>
    <recommendedName>
        <fullName evidence="11 12">Mannosyl-oligosaccharide glucosidase</fullName>
        <ecNumber evidence="11 12">3.2.1.106</ecNumber>
    </recommendedName>
    <alternativeName>
        <fullName evidence="13">Glucosidase I</fullName>
    </alternativeName>
</protein>
<evidence type="ECO:0000256" key="10">
    <source>
        <dbReference type="ARBA" id="ARBA00023295"/>
    </source>
</evidence>
<sequence>MLISLLTILWLSITPIVGAKNELFQEYMNQTLLWGPYRSNCYFGIRPRYVNKSPFIMGIMWFDSLKENGVGSIRHFVNPDDHLKKYAWEVYDPRIGGREILLDEENNLNLTVSFSKSHDGLNWVARVEGSPLNPERKSTASIVLYMQQQGGDDDHVSKLVKLENKSKTDFQFDGYSKELGAYLLSIKDNMGQYYSDSTLKSMEVALGADCSKPTHLSLRIPDDQSWKARDVFQTILGDSVKEILQNNANDFDRRLTPSLYQIRNFYNLPPGNFHYVQKTFDNSGSNGFEFDITFNTVDSLQKIKTASAVSNLIESTNNEINIRFDKSFSIKVEEERKFALETLSNLLGGIGYFHGTQIVDRKTIFDEEQFDDISLKNGAEEGPFDLFTSVPSRGKFPRGFYWDEGFHLLQIMEYDFDLAFEIISSWINLIDDNGWVAREVILGDEARSKVPPEFTVQSPHIANPPTLLLAFSEMLTKVLNNINTMDMNRYIDATIDDFQQGTNQLERHPELIREYAEKVYPKLLKHYNWFTTTQKGLIDEYAEILEEEGIWNSVHKDEVFKWVGRTYTHCLPSGLDDYPRAETPDIAELNVDTLAWVGIMTRSMKQIAQVLDMDKDVIRYAQIEKNIIENLDILHWSEEKGCYCDVTIDDDFGDKREFVCHEGYISLLPFALKLIPKHSPHLKKVVALMSNKKKLFSDYGLLSLSKEDEYFGKGENYWRGPIWMNINYLCLDALNFYFPEEVTASKTSVGGLYQALKNNLINNVYRNWKDKGYCYENYDANDGHGSGTEHFTGWTALIVNILGRL</sequence>
<evidence type="ECO:0000313" key="17">
    <source>
        <dbReference type="EMBL" id="CCC66734.1"/>
    </source>
</evidence>
<evidence type="ECO:0000256" key="9">
    <source>
        <dbReference type="ARBA" id="ARBA00023180"/>
    </source>
</evidence>
<dbReference type="FunCoup" id="G0V5J7">
    <property type="interactions" value="642"/>
</dbReference>
<evidence type="ECO:0000256" key="1">
    <source>
        <dbReference type="ARBA" id="ARBA00004648"/>
    </source>
</evidence>
<keyword evidence="8" id="KW-0472">Membrane</keyword>
<evidence type="ECO:0000313" key="18">
    <source>
        <dbReference type="Proteomes" id="UP000001640"/>
    </source>
</evidence>
<reference key="2">
    <citation type="submission" date="2011-08" db="EMBL/GenBank/DDBJ databases">
        <title>Genome sequence of Naumovozyma castellii.</title>
        <authorList>
            <person name="Gordon J.L."/>
            <person name="Armisen D."/>
            <person name="Proux-Wera E."/>
            <person name="OhEigeartaigh S.S."/>
            <person name="Byrne K.P."/>
            <person name="Wolfe K.H."/>
        </authorList>
    </citation>
    <scope>NUCLEOTIDE SEQUENCE</scope>
    <source>
        <strain>Type strain:CBS 4309</strain>
    </source>
</reference>
<dbReference type="InterPro" id="IPR031631">
    <property type="entry name" value="Glyco_hydro_63N"/>
</dbReference>
<evidence type="ECO:0000256" key="5">
    <source>
        <dbReference type="ARBA" id="ARBA00022824"/>
    </source>
</evidence>
<gene>
    <name evidence="17" type="primary">NCAS0A01760</name>
    <name evidence="17" type="ordered locus">NCAS_0A01760</name>
</gene>
<dbReference type="InParanoid" id="G0V5J7"/>
<dbReference type="Gene3D" id="2.70.98.110">
    <property type="entry name" value="Glycosyl hydrolase family 63, N-terminal domain"/>
    <property type="match status" value="1"/>
</dbReference>
<proteinExistence type="inferred from homology"/>
<dbReference type="InterPro" id="IPR004888">
    <property type="entry name" value="Glycoside_hydrolase_63"/>
</dbReference>
<evidence type="ECO:0000256" key="7">
    <source>
        <dbReference type="ARBA" id="ARBA00022989"/>
    </source>
</evidence>
<evidence type="ECO:0000256" key="3">
    <source>
        <dbReference type="ARBA" id="ARBA00022692"/>
    </source>
</evidence>
<feature type="chain" id="PRO_5003410802" description="Mannosyl-oligosaccharide glucosidase" evidence="14">
    <location>
        <begin position="20"/>
        <end position="805"/>
    </location>
</feature>
<dbReference type="GO" id="GO:0009311">
    <property type="term" value="P:oligosaccharide metabolic process"/>
    <property type="evidence" value="ECO:0007669"/>
    <property type="project" value="UniProtKB-UniRule"/>
</dbReference>
<evidence type="ECO:0000256" key="4">
    <source>
        <dbReference type="ARBA" id="ARBA00022801"/>
    </source>
</evidence>
<evidence type="ECO:0000259" key="16">
    <source>
        <dbReference type="Pfam" id="PF16923"/>
    </source>
</evidence>
<keyword evidence="5 12" id="KW-0256">Endoplasmic reticulum</keyword>
<dbReference type="EMBL" id="HE576752">
    <property type="protein sequence ID" value="CCC66734.1"/>
    <property type="molecule type" value="Genomic_DNA"/>
</dbReference>
<evidence type="ECO:0000256" key="12">
    <source>
        <dbReference type="RuleBase" id="RU368089"/>
    </source>
</evidence>
<dbReference type="PANTHER" id="PTHR10412">
    <property type="entry name" value="MANNOSYL-OLIGOSACCHARIDE GLUCOSIDASE"/>
    <property type="match status" value="1"/>
</dbReference>
<keyword evidence="3" id="KW-0812">Transmembrane</keyword>
<dbReference type="AlphaFoldDB" id="G0V5J7"/>
<evidence type="ECO:0000256" key="2">
    <source>
        <dbReference type="ARBA" id="ARBA00010833"/>
    </source>
</evidence>
<evidence type="ECO:0000256" key="6">
    <source>
        <dbReference type="ARBA" id="ARBA00022968"/>
    </source>
</evidence>
<keyword evidence="9 13" id="KW-0325">Glycoprotein</keyword>
<dbReference type="Gene3D" id="1.50.10.10">
    <property type="match status" value="1"/>
</dbReference>
<evidence type="ECO:0000256" key="11">
    <source>
        <dbReference type="ARBA" id="ARBA00038888"/>
    </source>
</evidence>
<dbReference type="SUPFAM" id="SSF48208">
    <property type="entry name" value="Six-hairpin glycosidases"/>
    <property type="match status" value="1"/>
</dbReference>
<feature type="signal peptide" evidence="14">
    <location>
        <begin position="1"/>
        <end position="19"/>
    </location>
</feature>
<comment type="similarity">
    <text evidence="2 12">Belongs to the glycosyl hydrolase 63 family.</text>
</comment>
<name>G0V5J7_NAUCA</name>
<feature type="domain" description="Glycosyl hydrolase family 63 N-terminal" evidence="16">
    <location>
        <begin position="31"/>
        <end position="260"/>
    </location>
</feature>
<comment type="subcellular location">
    <subcellularLocation>
        <location evidence="1 12">Endoplasmic reticulum membrane</location>
        <topology evidence="1 12">Single-pass type II membrane protein</topology>
    </subcellularLocation>
</comment>
<dbReference type="eggNOG" id="KOG2161">
    <property type="taxonomic scope" value="Eukaryota"/>
</dbReference>
<dbReference type="InterPro" id="IPR012341">
    <property type="entry name" value="6hp_glycosidase-like_sf"/>
</dbReference>
<comment type="pathway">
    <text evidence="13">Glycan metabolism; N-glycan degradation.</text>
</comment>
<dbReference type="InterPro" id="IPR031335">
    <property type="entry name" value="Glyco_hydro_63_C"/>
</dbReference>
<dbReference type="PANTHER" id="PTHR10412:SF11">
    <property type="entry name" value="MANNOSYL-OLIGOSACCHARIDE GLUCOSIDASE"/>
    <property type="match status" value="1"/>
</dbReference>
<dbReference type="GO" id="GO:0070880">
    <property type="term" value="P:fungal-type cell wall beta-glucan biosynthetic process"/>
    <property type="evidence" value="ECO:0007669"/>
    <property type="project" value="EnsemblFungi"/>
</dbReference>
<keyword evidence="7" id="KW-1133">Transmembrane helix</keyword>
<accession>G0V5J7</accession>
<dbReference type="InterPro" id="IPR008928">
    <property type="entry name" value="6-hairpin_glycosidase_sf"/>
</dbReference>
<dbReference type="KEGG" id="ncs:NCAS_0A01760"/>
<keyword evidence="18" id="KW-1185">Reference proteome</keyword>
<feature type="domain" description="Glycosyl hydrolase family 63 C-terminal" evidence="15">
    <location>
        <begin position="306"/>
        <end position="803"/>
    </location>
</feature>
<dbReference type="STRING" id="1064592.G0V5J7"/>
<dbReference type="OMA" id="FNWYNTT"/>
<evidence type="ECO:0000256" key="13">
    <source>
        <dbReference type="RuleBase" id="RU369107"/>
    </source>
</evidence>
<evidence type="ECO:0000256" key="14">
    <source>
        <dbReference type="SAM" id="SignalP"/>
    </source>
</evidence>
<dbReference type="EC" id="3.2.1.106" evidence="11 12"/>
<comment type="catalytic activity">
    <reaction evidence="12">
        <text>N(4)-(alpha-D-Glc-(1-&gt;2)-alpha-D-Glc-(1-&gt;3)-alpha-D-Glc-(1-&gt;3)-alpha-D-Man-(1-&gt;2)-alpha-D-Man-(1-&gt;2)-alpha-D-Man-(1-&gt;3)-[alpha-D-Man-(1-&gt;2)-alpha-D-Man-(1-&gt;3)-[alpha-D-Man-(1-&gt;2)-alpha-D-Man-(1-&gt;6)]-alpha-D-Man-(1-&gt;6)]-beta-D-Man-(1-&gt;4)-beta-D-GlcNAc-(1-&gt;4)-beta-D-GlcNAc)-L-asparaginyl-[protein] + H2O = N(4)-(alpha-D-Glc-(1-&gt;3)-alpha-D-Glc-(1-&gt;3)-alpha-D-Man-(1-&gt;2)-alpha-D-Man-(1-&gt;2)-alpha-D-Man-(1-&gt;3)-[alpha-D-Man-(1-&gt;2)-alpha-D-Man-(1-&gt;3)-[alpha-D-Man-(1-&gt;2)-alpha-D-Man-(1-&gt;6)]-alpha-D-Man-(1-&gt;6)]-beta-D-Man-(1-&gt;4)-beta-D-GlcNAc-(1-&gt;4)-beta-D-GlcNAc)-L-asparaginyl-[protein] + beta-D-glucose</text>
        <dbReference type="Rhea" id="RHEA:55988"/>
        <dbReference type="Rhea" id="RHEA-COMP:12806"/>
        <dbReference type="Rhea" id="RHEA-COMP:14355"/>
        <dbReference type="ChEBI" id="CHEBI:15377"/>
        <dbReference type="ChEBI" id="CHEBI:15903"/>
        <dbReference type="ChEBI" id="CHEBI:59082"/>
        <dbReference type="ChEBI" id="CHEBI:132537"/>
        <dbReference type="EC" id="3.2.1.106"/>
    </reaction>
</comment>
<reference evidence="18" key="1">
    <citation type="journal article" date="2011" name="Proc. Natl. Acad. Sci. U.S.A.">
        <title>Evolutionary erosion of yeast sex chromosomes by mating-type switching accidents.</title>
        <authorList>
            <person name="Gordon J.L."/>
            <person name="Armisen D."/>
            <person name="Proux-Wera E."/>
            <person name="Oheigeartaigh S.S."/>
            <person name="Byrne K.P."/>
            <person name="Wolfe K.H."/>
        </authorList>
    </citation>
    <scope>NUCLEOTIDE SEQUENCE [LARGE SCALE GENOMIC DNA]</scope>
    <source>
        <strain evidence="18">ATCC 76901 / BCRC 22586 / CBS 4309 / NBRC 1992 / NRRL Y-12630</strain>
    </source>
</reference>
<dbReference type="RefSeq" id="XP_003673126.1">
    <property type="nucleotide sequence ID" value="XM_003673078.1"/>
</dbReference>
<evidence type="ECO:0000256" key="8">
    <source>
        <dbReference type="ARBA" id="ARBA00023136"/>
    </source>
</evidence>